<evidence type="ECO:0000256" key="4">
    <source>
        <dbReference type="ARBA" id="ARBA00022679"/>
    </source>
</evidence>
<gene>
    <name evidence="10" type="ORF">K432DRAFT_439173</name>
</gene>
<dbReference type="SMART" id="SM00448">
    <property type="entry name" value="REC"/>
    <property type="match status" value="1"/>
</dbReference>
<feature type="domain" description="Histidine kinase" evidence="8">
    <location>
        <begin position="613"/>
        <end position="903"/>
    </location>
</feature>
<dbReference type="Gene3D" id="3.30.450.40">
    <property type="match status" value="1"/>
</dbReference>
<dbReference type="FunFam" id="3.30.450.40:FF:000083">
    <property type="entry name" value="Sensor histidine kinase/response regulator, putative (AFU_orthologue AFUA_4G00660)"/>
    <property type="match status" value="1"/>
</dbReference>
<dbReference type="Pfam" id="PF00072">
    <property type="entry name" value="Response_reg"/>
    <property type="match status" value="1"/>
</dbReference>
<dbReference type="EC" id="2.7.13.3" evidence="2"/>
<dbReference type="InterPro" id="IPR003594">
    <property type="entry name" value="HATPase_dom"/>
</dbReference>
<dbReference type="CDD" id="cd00082">
    <property type="entry name" value="HisKA"/>
    <property type="match status" value="1"/>
</dbReference>
<evidence type="ECO:0000256" key="2">
    <source>
        <dbReference type="ARBA" id="ARBA00012438"/>
    </source>
</evidence>
<dbReference type="Proteomes" id="UP000250266">
    <property type="component" value="Unassembled WGS sequence"/>
</dbReference>
<keyword evidence="4" id="KW-0808">Transferase</keyword>
<dbReference type="FunFam" id="1.10.287.130:FF:000023">
    <property type="entry name" value="Sensor histidine kinase/response regulator, putative"/>
    <property type="match status" value="1"/>
</dbReference>
<dbReference type="Pfam" id="PF00512">
    <property type="entry name" value="HisKA"/>
    <property type="match status" value="1"/>
</dbReference>
<dbReference type="SUPFAM" id="SSF55781">
    <property type="entry name" value="GAF domain-like"/>
    <property type="match status" value="1"/>
</dbReference>
<feature type="compositionally biased region" description="Polar residues" evidence="7">
    <location>
        <begin position="290"/>
        <end position="306"/>
    </location>
</feature>
<dbReference type="Pfam" id="PF02518">
    <property type="entry name" value="HATPase_c"/>
    <property type="match status" value="1"/>
</dbReference>
<evidence type="ECO:0000259" key="8">
    <source>
        <dbReference type="PROSITE" id="PS50109"/>
    </source>
</evidence>
<keyword evidence="11" id="KW-1185">Reference proteome</keyword>
<name>A0A8E2EL47_9PEZI</name>
<dbReference type="GO" id="GO:0000155">
    <property type="term" value="F:phosphorelay sensor kinase activity"/>
    <property type="evidence" value="ECO:0007669"/>
    <property type="project" value="InterPro"/>
</dbReference>
<evidence type="ECO:0000256" key="3">
    <source>
        <dbReference type="ARBA" id="ARBA00022553"/>
    </source>
</evidence>
<dbReference type="Gene3D" id="3.30.565.10">
    <property type="entry name" value="Histidine kinase-like ATPase, C-terminal domain"/>
    <property type="match status" value="1"/>
</dbReference>
<dbReference type="PROSITE" id="PS50110">
    <property type="entry name" value="RESPONSE_REGULATORY"/>
    <property type="match status" value="1"/>
</dbReference>
<dbReference type="OrthoDB" id="303614at2759"/>
<feature type="compositionally biased region" description="Polar residues" evidence="7">
    <location>
        <begin position="317"/>
        <end position="328"/>
    </location>
</feature>
<feature type="region of interest" description="Disordered" evidence="7">
    <location>
        <begin position="290"/>
        <end position="346"/>
    </location>
</feature>
<dbReference type="EMBL" id="KV744817">
    <property type="protein sequence ID" value="OCK85513.1"/>
    <property type="molecule type" value="Genomic_DNA"/>
</dbReference>
<dbReference type="SUPFAM" id="SSF55874">
    <property type="entry name" value="ATPase domain of HSP90 chaperone/DNA topoisomerase II/histidine kinase"/>
    <property type="match status" value="1"/>
</dbReference>
<feature type="region of interest" description="Disordered" evidence="7">
    <location>
        <begin position="394"/>
        <end position="421"/>
    </location>
</feature>
<evidence type="ECO:0000256" key="1">
    <source>
        <dbReference type="ARBA" id="ARBA00000085"/>
    </source>
</evidence>
<dbReference type="InterPro" id="IPR036097">
    <property type="entry name" value="HisK_dim/P_sf"/>
</dbReference>
<dbReference type="InterPro" id="IPR005467">
    <property type="entry name" value="His_kinase_dom"/>
</dbReference>
<dbReference type="InterPro" id="IPR003661">
    <property type="entry name" value="HisK_dim/P_dom"/>
</dbReference>
<dbReference type="InterPro" id="IPR011006">
    <property type="entry name" value="CheY-like_superfamily"/>
</dbReference>
<feature type="domain" description="Response regulatory" evidence="9">
    <location>
        <begin position="1167"/>
        <end position="1288"/>
    </location>
</feature>
<dbReference type="InterPro" id="IPR029016">
    <property type="entry name" value="GAF-like_dom_sf"/>
</dbReference>
<dbReference type="GO" id="GO:0005886">
    <property type="term" value="C:plasma membrane"/>
    <property type="evidence" value="ECO:0007669"/>
    <property type="project" value="TreeGrafter"/>
</dbReference>
<proteinExistence type="predicted"/>
<sequence length="1288" mass="141313">MSKSEAARAARAARMLSETAREREFFKYFDPLSLTSTVDGVARSSLDPALTAFAQLGALRLNGKRCMISLFDRAQQYIIAEATRTLSQQSDKVHDDGDALWLGTTVMPKESGICRLVVELPVALPGLTDTSGQGACIIPNLAKDERFKNKDFVLNKPYARFYCGVPIRSPTGAHIGSYCILDDSPRDDISETALLFMKDMAKTVMSHLEMARALEEHRRGERMVRGLGSFVEGKSTLRNWRALGARVGDRSYEPSRIPLGGEGQLNQHQQDLQLRQDEIVVSLDRGQDPSSAQFAVSSHSTHSTRVASEENWAPPNSRYTALPSSPSRNPAPDNVFSSPPGASSPHIKDDLLTLDVKRAFSRAANVIRESIEVEGTIFFDASINSFGGLVRGKGPIESDTTESHLTSSGGERDKLSASGSDFKSLKSGYDDEVDKMCGVLGFSTSDASSINGDSVTKEHATVPERFLKGLLRRHPKGKIFHFDQDGAISSGSSSEEDLEKLLVGNASAPEDKPNSSGSSSHRRKMRRFSRYTEAENIIKIFPGARSVALVPLWDSHRERWFAGGVVWTTTPRRIFTPEGELSYLAAFGSTIMAEIARLSAVMDDKKKTSLLGSISHELRSPLHGILGSVEMLEDTAATAFQTNMLHTIEMCGRTLLDTIDHLLDFTKINHFMTTARAHRKGRGDNRPKVEANLMSLTSTVCLDVITEEVIATVLAGHDTQKRAAIRVKDAKSREYNTADAMKPHDISYASDRYEDGLPGTEDILPSLGGVTVTLDIDKNTNWLFSTQAGAWRRIVMNLFANALKYTVRGYIKITLKAKPLTTKRGTPQSKVVLTITDSGKGMSKKYLQDGLFTPFAQEDRLSPGTGLGLSITRQIISSLGGRIDVHSIQSKGTEITVSLPLAHAIACPSIHGQRGRDKFLSVAQRTQGRNVCIIGFEDKYEKSNGLAPSVPWGDKGSHILKTSLENICRDWFGLTVSYRPQIRFGTDRMYLVVETLSNSADLKNGKLFEFVSEVLSANHGGPLPIVVVICRSASSAHVLASSSQIATYRSPRNCVIEYIFQPCGPRKLAEALSICFDRCSFPTPVPLEPLVTTPSLSLPVRQDENNKQFDFASTSSSLSFSQFGSPYTPQTQLSGDSFFPSLSTDSTVIAPQTVVSPTETAPKVLGPFLLVDDNHINLKILVAYMKKNHHVCTATQDGQEAFDTYKVSPQSYQTILMDISMPVMDGLESTRRIRGFEREKKLKPVTIILLTGLASASIQQEAFSSGANLFLTKPVRLKELGRILEEMN</sequence>
<dbReference type="InterPro" id="IPR004358">
    <property type="entry name" value="Sig_transdc_His_kin-like_C"/>
</dbReference>
<dbReference type="PANTHER" id="PTHR43047">
    <property type="entry name" value="TWO-COMPONENT HISTIDINE PROTEIN KINASE"/>
    <property type="match status" value="1"/>
</dbReference>
<dbReference type="GO" id="GO:0009927">
    <property type="term" value="F:histidine phosphotransfer kinase activity"/>
    <property type="evidence" value="ECO:0007669"/>
    <property type="project" value="TreeGrafter"/>
</dbReference>
<evidence type="ECO:0000313" key="11">
    <source>
        <dbReference type="Proteomes" id="UP000250266"/>
    </source>
</evidence>
<keyword evidence="5" id="KW-0418">Kinase</keyword>
<accession>A0A8E2EL47</accession>
<feature type="modified residue" description="4-aspartylphosphate" evidence="6">
    <location>
        <position position="1218"/>
    </location>
</feature>
<dbReference type="SMART" id="SM00388">
    <property type="entry name" value="HisKA"/>
    <property type="match status" value="1"/>
</dbReference>
<protein>
    <recommendedName>
        <fullName evidence="2">histidine kinase</fullName>
        <ecNumber evidence="2">2.7.13.3</ecNumber>
    </recommendedName>
</protein>
<evidence type="ECO:0000256" key="7">
    <source>
        <dbReference type="SAM" id="MobiDB-lite"/>
    </source>
</evidence>
<dbReference type="InterPro" id="IPR001789">
    <property type="entry name" value="Sig_transdc_resp-reg_receiver"/>
</dbReference>
<reference evidence="10 11" key="1">
    <citation type="journal article" date="2016" name="Nat. Commun.">
        <title>Ectomycorrhizal ecology is imprinted in the genome of the dominant symbiotic fungus Cenococcum geophilum.</title>
        <authorList>
            <consortium name="DOE Joint Genome Institute"/>
            <person name="Peter M."/>
            <person name="Kohler A."/>
            <person name="Ohm R.A."/>
            <person name="Kuo A."/>
            <person name="Krutzmann J."/>
            <person name="Morin E."/>
            <person name="Arend M."/>
            <person name="Barry K.W."/>
            <person name="Binder M."/>
            <person name="Choi C."/>
            <person name="Clum A."/>
            <person name="Copeland A."/>
            <person name="Grisel N."/>
            <person name="Haridas S."/>
            <person name="Kipfer T."/>
            <person name="LaButti K."/>
            <person name="Lindquist E."/>
            <person name="Lipzen A."/>
            <person name="Maire R."/>
            <person name="Meier B."/>
            <person name="Mihaltcheva S."/>
            <person name="Molinier V."/>
            <person name="Murat C."/>
            <person name="Poggeler S."/>
            <person name="Quandt C.A."/>
            <person name="Sperisen C."/>
            <person name="Tritt A."/>
            <person name="Tisserant E."/>
            <person name="Crous P.W."/>
            <person name="Henrissat B."/>
            <person name="Nehls U."/>
            <person name="Egli S."/>
            <person name="Spatafora J.W."/>
            <person name="Grigoriev I.V."/>
            <person name="Martin F.M."/>
        </authorList>
    </citation>
    <scope>NUCLEOTIDE SEQUENCE [LARGE SCALE GENOMIC DNA]</scope>
    <source>
        <strain evidence="10 11">CBS 459.81</strain>
    </source>
</reference>
<evidence type="ECO:0000256" key="6">
    <source>
        <dbReference type="PROSITE-ProRule" id="PRU00169"/>
    </source>
</evidence>
<dbReference type="Gene3D" id="3.40.50.2300">
    <property type="match status" value="1"/>
</dbReference>
<dbReference type="SMART" id="SM00387">
    <property type="entry name" value="HATPase_c"/>
    <property type="match status" value="1"/>
</dbReference>
<dbReference type="InterPro" id="IPR036890">
    <property type="entry name" value="HATPase_C_sf"/>
</dbReference>
<evidence type="ECO:0000313" key="10">
    <source>
        <dbReference type="EMBL" id="OCK85513.1"/>
    </source>
</evidence>
<dbReference type="PANTHER" id="PTHR43047:SF72">
    <property type="entry name" value="OSMOSENSING HISTIDINE PROTEIN KINASE SLN1"/>
    <property type="match status" value="1"/>
</dbReference>
<evidence type="ECO:0000256" key="5">
    <source>
        <dbReference type="ARBA" id="ARBA00022777"/>
    </source>
</evidence>
<dbReference type="PROSITE" id="PS50109">
    <property type="entry name" value="HIS_KIN"/>
    <property type="match status" value="1"/>
</dbReference>
<keyword evidence="3 6" id="KW-0597">Phosphoprotein</keyword>
<dbReference type="SUPFAM" id="SSF52172">
    <property type="entry name" value="CheY-like"/>
    <property type="match status" value="1"/>
</dbReference>
<feature type="region of interest" description="Disordered" evidence="7">
    <location>
        <begin position="504"/>
        <end position="526"/>
    </location>
</feature>
<dbReference type="SUPFAM" id="SSF47384">
    <property type="entry name" value="Homodimeric domain of signal transducing histidine kinase"/>
    <property type="match status" value="1"/>
</dbReference>
<comment type="catalytic activity">
    <reaction evidence="1">
        <text>ATP + protein L-histidine = ADP + protein N-phospho-L-histidine.</text>
        <dbReference type="EC" id="2.7.13.3"/>
    </reaction>
</comment>
<organism evidence="10 11">
    <name type="scientific">Lepidopterella palustris CBS 459.81</name>
    <dbReference type="NCBI Taxonomy" id="1314670"/>
    <lineage>
        <taxon>Eukaryota</taxon>
        <taxon>Fungi</taxon>
        <taxon>Dikarya</taxon>
        <taxon>Ascomycota</taxon>
        <taxon>Pezizomycotina</taxon>
        <taxon>Dothideomycetes</taxon>
        <taxon>Pleosporomycetidae</taxon>
        <taxon>Mytilinidiales</taxon>
        <taxon>Argynnaceae</taxon>
        <taxon>Lepidopterella</taxon>
    </lineage>
</organism>
<evidence type="ECO:0000259" key="9">
    <source>
        <dbReference type="PROSITE" id="PS50110"/>
    </source>
</evidence>
<dbReference type="Gene3D" id="1.10.287.130">
    <property type="match status" value="1"/>
</dbReference>
<dbReference type="CDD" id="cd17546">
    <property type="entry name" value="REC_hyHK_CKI1_RcsC-like"/>
    <property type="match status" value="1"/>
</dbReference>
<dbReference type="PRINTS" id="PR00344">
    <property type="entry name" value="BCTRLSENSOR"/>
</dbReference>